<keyword evidence="1" id="KW-1133">Transmembrane helix</keyword>
<reference evidence="2 3" key="1">
    <citation type="submission" date="2018-03" db="EMBL/GenBank/DDBJ databases">
        <title>Genomic Encyclopedia of Type Strains, Phase III (KMG-III): the genomes of soil and plant-associated and newly described type strains.</title>
        <authorList>
            <person name="Whitman W."/>
        </authorList>
    </citation>
    <scope>NUCLEOTIDE SEQUENCE [LARGE SCALE GENOMIC DNA]</scope>
    <source>
        <strain evidence="2 3">CGMCC 4.7125</strain>
    </source>
</reference>
<comment type="caution">
    <text evidence="2">The sequence shown here is derived from an EMBL/GenBank/DDBJ whole genome shotgun (WGS) entry which is preliminary data.</text>
</comment>
<name>A0A2T0M1S4_9PSEU</name>
<evidence type="ECO:0000313" key="3">
    <source>
        <dbReference type="Proteomes" id="UP000238362"/>
    </source>
</evidence>
<dbReference type="Proteomes" id="UP000238362">
    <property type="component" value="Unassembled WGS sequence"/>
</dbReference>
<dbReference type="RefSeq" id="WP_106177619.1">
    <property type="nucleotide sequence ID" value="NZ_PVNH01000002.1"/>
</dbReference>
<dbReference type="EMBL" id="PVNH01000002">
    <property type="protein sequence ID" value="PRX50549.1"/>
    <property type="molecule type" value="Genomic_DNA"/>
</dbReference>
<keyword evidence="3" id="KW-1185">Reference proteome</keyword>
<accession>A0A2T0M1S4</accession>
<keyword evidence="1" id="KW-0472">Membrane</keyword>
<gene>
    <name evidence="2" type="ORF">B0I33_102673</name>
</gene>
<evidence type="ECO:0008006" key="4">
    <source>
        <dbReference type="Google" id="ProtNLM"/>
    </source>
</evidence>
<dbReference type="InterPro" id="IPR049790">
    <property type="entry name" value="Rv3655c/TadE"/>
</dbReference>
<feature type="transmembrane region" description="Helical" evidence="1">
    <location>
        <begin position="22"/>
        <end position="43"/>
    </location>
</feature>
<evidence type="ECO:0000313" key="2">
    <source>
        <dbReference type="EMBL" id="PRX50549.1"/>
    </source>
</evidence>
<organism evidence="2 3">
    <name type="scientific">Prauserella shujinwangii</name>
    <dbReference type="NCBI Taxonomy" id="1453103"/>
    <lineage>
        <taxon>Bacteria</taxon>
        <taxon>Bacillati</taxon>
        <taxon>Actinomycetota</taxon>
        <taxon>Actinomycetes</taxon>
        <taxon>Pseudonocardiales</taxon>
        <taxon>Pseudonocardiaceae</taxon>
        <taxon>Prauserella</taxon>
    </lineage>
</organism>
<dbReference type="AlphaFoldDB" id="A0A2T0M1S4"/>
<sequence length="129" mass="12744">MARTEAGARPEASERGSVTVEAALALCSLLVLFALVLAGVAAVSDQLRCTNAAVAAARLAARGEPHLAEQAALDAAPAGAAVEIRHVDGTVQVIVRADPAGGLLPGVTVRGEAHAVPEPGVEAADADPG</sequence>
<dbReference type="NCBIfam" id="NF041390">
    <property type="entry name" value="TadE_Rv3655c"/>
    <property type="match status" value="1"/>
</dbReference>
<evidence type="ECO:0000256" key="1">
    <source>
        <dbReference type="SAM" id="Phobius"/>
    </source>
</evidence>
<protein>
    <recommendedName>
        <fullName evidence="4">TadE-like protein</fullName>
    </recommendedName>
</protein>
<keyword evidence="1" id="KW-0812">Transmembrane</keyword>
<proteinExistence type="predicted"/>
<dbReference type="OrthoDB" id="4481209at2"/>